<evidence type="ECO:0000256" key="5">
    <source>
        <dbReference type="ARBA" id="ARBA00022989"/>
    </source>
</evidence>
<dbReference type="SUPFAM" id="SSF103473">
    <property type="entry name" value="MFS general substrate transporter"/>
    <property type="match status" value="1"/>
</dbReference>
<evidence type="ECO:0000256" key="4">
    <source>
        <dbReference type="ARBA" id="ARBA00022692"/>
    </source>
</evidence>
<feature type="transmembrane region" description="Helical" evidence="7">
    <location>
        <begin position="107"/>
        <end position="129"/>
    </location>
</feature>
<dbReference type="InterPro" id="IPR039309">
    <property type="entry name" value="BT1"/>
</dbReference>
<keyword evidence="9" id="KW-1185">Reference proteome</keyword>
<feature type="transmembrane region" description="Helical" evidence="7">
    <location>
        <begin position="41"/>
        <end position="60"/>
    </location>
</feature>
<feature type="transmembrane region" description="Helical" evidence="7">
    <location>
        <begin position="135"/>
        <end position="153"/>
    </location>
</feature>
<feature type="transmembrane region" description="Helical" evidence="7">
    <location>
        <begin position="66"/>
        <end position="87"/>
    </location>
</feature>
<gene>
    <name evidence="8" type="ORF">F3Y22_tig00110556pilonHSYRG00376</name>
</gene>
<comment type="similarity">
    <text evidence="2">Belongs to the major facilitator superfamily. Folate-biopterin transporter (TC 2.A.71) family.</text>
</comment>
<dbReference type="Pfam" id="PF03092">
    <property type="entry name" value="BT1"/>
    <property type="match status" value="1"/>
</dbReference>
<proteinExistence type="inferred from homology"/>
<evidence type="ECO:0000256" key="6">
    <source>
        <dbReference type="ARBA" id="ARBA00023136"/>
    </source>
</evidence>
<comment type="caution">
    <text evidence="8">The sequence shown here is derived from an EMBL/GenBank/DDBJ whole genome shotgun (WGS) entry which is preliminary data.</text>
</comment>
<evidence type="ECO:0000256" key="2">
    <source>
        <dbReference type="ARBA" id="ARBA00007015"/>
    </source>
</evidence>
<dbReference type="Proteomes" id="UP000436088">
    <property type="component" value="Unassembled WGS sequence"/>
</dbReference>
<evidence type="ECO:0000313" key="9">
    <source>
        <dbReference type="Proteomes" id="UP000436088"/>
    </source>
</evidence>
<comment type="subcellular location">
    <subcellularLocation>
        <location evidence="1">Membrane</location>
        <topology evidence="1">Multi-pass membrane protein</topology>
    </subcellularLocation>
</comment>
<protein>
    <submittedName>
        <fullName evidence="8">Folate-biopterin transporter 5</fullName>
    </submittedName>
</protein>
<keyword evidence="5 7" id="KW-1133">Transmembrane helix</keyword>
<dbReference type="InterPro" id="IPR036259">
    <property type="entry name" value="MFS_trans_sf"/>
</dbReference>
<dbReference type="PANTHER" id="PTHR31585:SF11">
    <property type="entry name" value="FOLATE-BIOPTERIN TRANSPORTER 3-RELATED"/>
    <property type="match status" value="1"/>
</dbReference>
<dbReference type="GO" id="GO:0016020">
    <property type="term" value="C:membrane"/>
    <property type="evidence" value="ECO:0007669"/>
    <property type="project" value="UniProtKB-SubCell"/>
</dbReference>
<dbReference type="Gene3D" id="1.20.1250.20">
    <property type="entry name" value="MFS general substrate transporter like domains"/>
    <property type="match status" value="1"/>
</dbReference>
<dbReference type="AlphaFoldDB" id="A0A6A3A869"/>
<evidence type="ECO:0000256" key="7">
    <source>
        <dbReference type="SAM" id="Phobius"/>
    </source>
</evidence>
<dbReference type="PANTHER" id="PTHR31585">
    <property type="entry name" value="FOLATE-BIOPTERIN TRANSPORTER 1, CHLOROPLASTIC"/>
    <property type="match status" value="1"/>
</dbReference>
<keyword evidence="3" id="KW-0813">Transport</keyword>
<evidence type="ECO:0000256" key="3">
    <source>
        <dbReference type="ARBA" id="ARBA00022448"/>
    </source>
</evidence>
<sequence length="183" mass="19639">MSRRQPSQAQVLIGVIHFPWIVKPLWSLLTDVVPILGYRRCPYFVFAGFLGVISMLILSLHQNLHLGFALLSLVAGSAGIAIADVAIDACVTQHTISPSLAGDMQSLCGLSSSIGALLGFSLSGFFAHLAGAKGVFGLLIVPASLVVLVGILLRESRVRNFAYGRVKEKFLEASKVMWTTLKC</sequence>
<name>A0A6A3A869_HIBSY</name>
<evidence type="ECO:0000313" key="8">
    <source>
        <dbReference type="EMBL" id="KAE8700594.1"/>
    </source>
</evidence>
<keyword evidence="6 7" id="KW-0472">Membrane</keyword>
<dbReference type="EMBL" id="VEPZ02001028">
    <property type="protein sequence ID" value="KAE8700594.1"/>
    <property type="molecule type" value="Genomic_DNA"/>
</dbReference>
<reference evidence="8" key="1">
    <citation type="submission" date="2019-09" db="EMBL/GenBank/DDBJ databases">
        <title>Draft genome information of white flower Hibiscus syriacus.</title>
        <authorList>
            <person name="Kim Y.-M."/>
        </authorList>
    </citation>
    <scope>NUCLEOTIDE SEQUENCE [LARGE SCALE GENOMIC DNA]</scope>
    <source>
        <strain evidence="8">YM2019G1</strain>
    </source>
</reference>
<accession>A0A6A3A869</accession>
<organism evidence="8 9">
    <name type="scientific">Hibiscus syriacus</name>
    <name type="common">Rose of Sharon</name>
    <dbReference type="NCBI Taxonomy" id="106335"/>
    <lineage>
        <taxon>Eukaryota</taxon>
        <taxon>Viridiplantae</taxon>
        <taxon>Streptophyta</taxon>
        <taxon>Embryophyta</taxon>
        <taxon>Tracheophyta</taxon>
        <taxon>Spermatophyta</taxon>
        <taxon>Magnoliopsida</taxon>
        <taxon>eudicotyledons</taxon>
        <taxon>Gunneridae</taxon>
        <taxon>Pentapetalae</taxon>
        <taxon>rosids</taxon>
        <taxon>malvids</taxon>
        <taxon>Malvales</taxon>
        <taxon>Malvaceae</taxon>
        <taxon>Malvoideae</taxon>
        <taxon>Hibiscus</taxon>
    </lineage>
</organism>
<keyword evidence="4 7" id="KW-0812">Transmembrane</keyword>
<evidence type="ECO:0000256" key="1">
    <source>
        <dbReference type="ARBA" id="ARBA00004141"/>
    </source>
</evidence>